<evidence type="ECO:0000256" key="6">
    <source>
        <dbReference type="RuleBase" id="RU363032"/>
    </source>
</evidence>
<evidence type="ECO:0000256" key="2">
    <source>
        <dbReference type="ARBA" id="ARBA00022448"/>
    </source>
</evidence>
<dbReference type="InterPro" id="IPR000515">
    <property type="entry name" value="MetI-like"/>
</dbReference>
<dbReference type="RefSeq" id="WP_091076260.1">
    <property type="nucleotide sequence ID" value="NZ_LT629799.1"/>
</dbReference>
<organism evidence="8 9">
    <name type="scientific">Microlunatus sagamiharensis</name>
    <dbReference type="NCBI Taxonomy" id="546874"/>
    <lineage>
        <taxon>Bacteria</taxon>
        <taxon>Bacillati</taxon>
        <taxon>Actinomycetota</taxon>
        <taxon>Actinomycetes</taxon>
        <taxon>Propionibacteriales</taxon>
        <taxon>Propionibacteriaceae</taxon>
        <taxon>Microlunatus</taxon>
    </lineage>
</organism>
<dbReference type="EMBL" id="LT629799">
    <property type="protein sequence ID" value="SDU99360.1"/>
    <property type="molecule type" value="Genomic_DNA"/>
</dbReference>
<keyword evidence="5 6" id="KW-0472">Membrane</keyword>
<dbReference type="SUPFAM" id="SSF161098">
    <property type="entry name" value="MetI-like"/>
    <property type="match status" value="1"/>
</dbReference>
<dbReference type="InterPro" id="IPR035906">
    <property type="entry name" value="MetI-like_sf"/>
</dbReference>
<evidence type="ECO:0000313" key="8">
    <source>
        <dbReference type="EMBL" id="SDU99360.1"/>
    </source>
</evidence>
<evidence type="ECO:0000256" key="1">
    <source>
        <dbReference type="ARBA" id="ARBA00004141"/>
    </source>
</evidence>
<dbReference type="GO" id="GO:0005886">
    <property type="term" value="C:plasma membrane"/>
    <property type="evidence" value="ECO:0007669"/>
    <property type="project" value="UniProtKB-SubCell"/>
</dbReference>
<keyword evidence="3 6" id="KW-0812">Transmembrane</keyword>
<proteinExistence type="inferred from homology"/>
<dbReference type="Pfam" id="PF00528">
    <property type="entry name" value="BPD_transp_1"/>
    <property type="match status" value="1"/>
</dbReference>
<feature type="transmembrane region" description="Helical" evidence="6">
    <location>
        <begin position="88"/>
        <end position="109"/>
    </location>
</feature>
<keyword evidence="4 6" id="KW-1133">Transmembrane helix</keyword>
<dbReference type="PANTHER" id="PTHR30177">
    <property type="entry name" value="GLYCINE BETAINE/L-PROLINE TRANSPORT SYSTEM PERMEASE PROTEIN PROW"/>
    <property type="match status" value="1"/>
</dbReference>
<dbReference type="AlphaFoldDB" id="A0A1H2N1P2"/>
<dbReference type="GO" id="GO:0055085">
    <property type="term" value="P:transmembrane transport"/>
    <property type="evidence" value="ECO:0007669"/>
    <property type="project" value="InterPro"/>
</dbReference>
<evidence type="ECO:0000256" key="4">
    <source>
        <dbReference type="ARBA" id="ARBA00022989"/>
    </source>
</evidence>
<evidence type="ECO:0000256" key="3">
    <source>
        <dbReference type="ARBA" id="ARBA00022692"/>
    </source>
</evidence>
<feature type="transmembrane region" description="Helical" evidence="6">
    <location>
        <begin position="55"/>
        <end position="81"/>
    </location>
</feature>
<name>A0A1H2N1P2_9ACTN</name>
<dbReference type="GO" id="GO:0031460">
    <property type="term" value="P:glycine betaine transport"/>
    <property type="evidence" value="ECO:0007669"/>
    <property type="project" value="TreeGrafter"/>
</dbReference>
<protein>
    <submittedName>
        <fullName evidence="8">Osmoprotectant transport system permease protein</fullName>
    </submittedName>
</protein>
<keyword evidence="2 6" id="KW-0813">Transport</keyword>
<dbReference type="PROSITE" id="PS50928">
    <property type="entry name" value="ABC_TM1"/>
    <property type="match status" value="1"/>
</dbReference>
<feature type="transmembrane region" description="Helical" evidence="6">
    <location>
        <begin position="153"/>
        <end position="173"/>
    </location>
</feature>
<accession>A0A1H2N1P2</accession>
<evidence type="ECO:0000259" key="7">
    <source>
        <dbReference type="PROSITE" id="PS50928"/>
    </source>
</evidence>
<dbReference type="Proteomes" id="UP000198825">
    <property type="component" value="Chromosome I"/>
</dbReference>
<evidence type="ECO:0000256" key="5">
    <source>
        <dbReference type="ARBA" id="ARBA00023136"/>
    </source>
</evidence>
<sequence length="225" mass="22466">MSYFSFLLDASRWGGSGGIGQLLLQHLLYTVAAVAIGAVIAIPLGVLIGHTGRGGFLVIGLSNAARAIPSIGFLVLVVLLLGTGSGKVVLVLAVLALPAVLTATAAGVAGADADAVYAARALGMTGGQVVARIEWPLALPLVVSGLRSATLQVVATATVAAYAAGGGLGRLLISGQLNRDYSQMFAGAVLIAALAIVLDLLIGSLGRLLSRRVRRAPATPSAAPA</sequence>
<evidence type="ECO:0000313" key="9">
    <source>
        <dbReference type="Proteomes" id="UP000198825"/>
    </source>
</evidence>
<feature type="domain" description="ABC transmembrane type-1" evidence="7">
    <location>
        <begin position="23"/>
        <end position="202"/>
    </location>
</feature>
<dbReference type="PANTHER" id="PTHR30177:SF33">
    <property type="entry name" value="POSSIBLE OSMOPROTECTANT (GLYCINE BETAINE_CARNITINE_CHOLINE_L-PROLINE) TRANSPORT INTEGRAL MEMBRANE PROTEIN ABC TRANSPORTER PROZ"/>
    <property type="match status" value="1"/>
</dbReference>
<feature type="transmembrane region" description="Helical" evidence="6">
    <location>
        <begin position="27"/>
        <end position="49"/>
    </location>
</feature>
<gene>
    <name evidence="8" type="ORF">SAMN04488544_3146</name>
</gene>
<feature type="transmembrane region" description="Helical" evidence="6">
    <location>
        <begin position="185"/>
        <end position="205"/>
    </location>
</feature>
<keyword evidence="9" id="KW-1185">Reference proteome</keyword>
<dbReference type="STRING" id="546874.SAMN04488544_3146"/>
<reference evidence="9" key="1">
    <citation type="submission" date="2016-10" db="EMBL/GenBank/DDBJ databases">
        <authorList>
            <person name="Varghese N."/>
            <person name="Submissions S."/>
        </authorList>
    </citation>
    <scope>NUCLEOTIDE SEQUENCE [LARGE SCALE GENOMIC DNA]</scope>
    <source>
        <strain evidence="9">DSM 21743</strain>
    </source>
</reference>
<comment type="similarity">
    <text evidence="6">Belongs to the binding-protein-dependent transport system permease family.</text>
</comment>
<comment type="subcellular location">
    <subcellularLocation>
        <location evidence="6">Cell membrane</location>
        <topology evidence="6">Multi-pass membrane protein</topology>
    </subcellularLocation>
    <subcellularLocation>
        <location evidence="1">Membrane</location>
        <topology evidence="1">Multi-pass membrane protein</topology>
    </subcellularLocation>
</comment>
<dbReference type="InterPro" id="IPR051204">
    <property type="entry name" value="ABC_transp_perm/SBD"/>
</dbReference>
<dbReference type="Gene3D" id="1.10.3720.10">
    <property type="entry name" value="MetI-like"/>
    <property type="match status" value="1"/>
</dbReference>